<dbReference type="AlphaFoldDB" id="A0AAN8TGR0"/>
<dbReference type="SUPFAM" id="SSF47459">
    <property type="entry name" value="HLH, helix-loop-helix DNA-binding domain"/>
    <property type="match status" value="1"/>
</dbReference>
<evidence type="ECO:0000256" key="5">
    <source>
        <dbReference type="SAM" id="MobiDB-lite"/>
    </source>
</evidence>
<dbReference type="InterPro" id="IPR047265">
    <property type="entry name" value="PIF1-like_bHLH"/>
</dbReference>
<dbReference type="GO" id="GO:0010017">
    <property type="term" value="P:red or far-red light signaling pathway"/>
    <property type="evidence" value="ECO:0007669"/>
    <property type="project" value="UniProtKB-ARBA"/>
</dbReference>
<gene>
    <name evidence="7" type="ORF">RDI58_018142</name>
</gene>
<name>A0AAN8TGR0_SOLBU</name>
<keyword evidence="3" id="KW-0804">Transcription</keyword>
<evidence type="ECO:0000313" key="7">
    <source>
        <dbReference type="EMBL" id="KAK6784687.1"/>
    </source>
</evidence>
<dbReference type="GO" id="GO:0005634">
    <property type="term" value="C:nucleus"/>
    <property type="evidence" value="ECO:0007669"/>
    <property type="project" value="UniProtKB-SubCell"/>
</dbReference>
<dbReference type="PROSITE" id="PS50888">
    <property type="entry name" value="BHLH"/>
    <property type="match status" value="1"/>
</dbReference>
<accession>A0AAN8TGR0</accession>
<dbReference type="InterPro" id="IPR036638">
    <property type="entry name" value="HLH_DNA-bd_sf"/>
</dbReference>
<feature type="compositionally biased region" description="Polar residues" evidence="5">
    <location>
        <begin position="659"/>
        <end position="668"/>
    </location>
</feature>
<evidence type="ECO:0000256" key="2">
    <source>
        <dbReference type="ARBA" id="ARBA00023015"/>
    </source>
</evidence>
<dbReference type="InterPro" id="IPR044273">
    <property type="entry name" value="PIF3-like"/>
</dbReference>
<dbReference type="PRINTS" id="PR00069">
    <property type="entry name" value="ALDKETRDTASE"/>
</dbReference>
<evidence type="ECO:0000313" key="8">
    <source>
        <dbReference type="Proteomes" id="UP001371456"/>
    </source>
</evidence>
<comment type="caution">
    <text evidence="7">The sequence shown here is derived from an EMBL/GenBank/DDBJ whole genome shotgun (WGS) entry which is preliminary data.</text>
</comment>
<evidence type="ECO:0000256" key="1">
    <source>
        <dbReference type="ARBA" id="ARBA00004123"/>
    </source>
</evidence>
<dbReference type="CDD" id="cd11445">
    <property type="entry name" value="bHLH_AtPIF_like"/>
    <property type="match status" value="1"/>
</dbReference>
<feature type="region of interest" description="Disordered" evidence="5">
    <location>
        <begin position="628"/>
        <end position="721"/>
    </location>
</feature>
<dbReference type="EMBL" id="JBANQN010000007">
    <property type="protein sequence ID" value="KAK6784687.1"/>
    <property type="molecule type" value="Genomic_DNA"/>
</dbReference>
<sequence length="887" mass="98251">MIQVLTAKIVYYQMALHFSSACLCSLSQMRGQKIRAVAPQSSVTVNSEEDKVKLGGSDLKVTKLGIGAWSWGDTSYWNNFEWDDKKLKAAKTAFDASIDCGITFIDTAEVYGSRFSFGAINSETLLGRFIKERKEKDPEVEVAVATKFAALPWRLGRQSVLAALKDSLARMELSSVDLYQLHWPGIWGNEGYIDGLGDAVEQGLVKAVGVSNYSEKRLRDAYEQLKRRGIPLASNQVNYSLIYRLPEQNGVKAACDELGVTLIAYSPIAQGALTGKYTPENPPTGPRGQIYTPEFLTKLQPLINRIKEIGESYNKTSTQVVLNWLIAQENVVPIPGAKNAEQAKEFGGALGWRLTQQEIDQLRSLASELKPVTVVLAMNPCLPEWNIETELPVPHQKKPMGFDHELVELLWRNGEVVLHSQTHKKQPGYDPNECRQFNKHDQPTIRVAGNQTNLIQDDETVAWLNCPIDDSFDKEFCSPFLSDISTNPHLGEEPDKSIRQSEDNNKVFKFDPLEINHVLPQSHHSGFNPNPMPPPRFHNFGSAQQKHHIVGGNQKGVNFPPPIRSSNVQLGGKEARSNLMLQDIKEGSVMTVGSSHCGSNQVDTSRFSSSANRGLSAAMITDYIGKISPQSDTMDRDTFEPANTSSSSGRSGSSYARACNQSTATNSQSHKRKSRDGEEPECQSKADELESAGGNKSAQKSGTARRSRAAEVHNLSERRRRDRINEKMKALQELLPHSTKTDKASMLDEAIEYLKSLQMQLQMMWMGSGMASMMFPGVQHYMSRMGMGMGPPSVPSMHNAMHLARLPLVDPAIPLTQAAPNNQAAAMCQNSMLNQVNYQRHLQNPNFPDQYASYTGFHPLQGASQPINIFGLGSHTAQRSQHVKLGQ</sequence>
<dbReference type="GO" id="GO:0003700">
    <property type="term" value="F:DNA-binding transcription factor activity"/>
    <property type="evidence" value="ECO:0007669"/>
    <property type="project" value="InterPro"/>
</dbReference>
<dbReference type="PANTHER" id="PTHR46807">
    <property type="entry name" value="TRANSCRIPTION FACTOR PIF3"/>
    <property type="match status" value="1"/>
</dbReference>
<evidence type="ECO:0000256" key="4">
    <source>
        <dbReference type="ARBA" id="ARBA00023242"/>
    </source>
</evidence>
<keyword evidence="2" id="KW-0805">Transcription regulation</keyword>
<feature type="compositionally biased region" description="Basic and acidic residues" evidence="5">
    <location>
        <begin position="708"/>
        <end position="721"/>
    </location>
</feature>
<feature type="domain" description="BHLH" evidence="6">
    <location>
        <begin position="708"/>
        <end position="757"/>
    </location>
</feature>
<dbReference type="GO" id="GO:0016491">
    <property type="term" value="F:oxidoreductase activity"/>
    <property type="evidence" value="ECO:0007669"/>
    <property type="project" value="InterPro"/>
</dbReference>
<dbReference type="PANTHER" id="PTHR46807:SF7">
    <property type="entry name" value="BHLH DOMAIN-CONTAINING PROTEIN"/>
    <property type="match status" value="1"/>
</dbReference>
<dbReference type="InterPro" id="IPR023210">
    <property type="entry name" value="NADP_OxRdtase_dom"/>
</dbReference>
<dbReference type="InterPro" id="IPR020471">
    <property type="entry name" value="AKR"/>
</dbReference>
<dbReference type="SUPFAM" id="SSF51430">
    <property type="entry name" value="NAD(P)-linked oxidoreductase"/>
    <property type="match status" value="1"/>
</dbReference>
<dbReference type="InterPro" id="IPR018170">
    <property type="entry name" value="Aldo/ket_reductase_CS"/>
</dbReference>
<dbReference type="FunFam" id="4.10.280.10:FF:000004">
    <property type="entry name" value="Basic helix-loop-helix transcription factor"/>
    <property type="match status" value="1"/>
</dbReference>
<dbReference type="SMART" id="SM00353">
    <property type="entry name" value="HLH"/>
    <property type="match status" value="1"/>
</dbReference>
<dbReference type="CDD" id="cd19093">
    <property type="entry name" value="AKR_AtPLR-like"/>
    <property type="match status" value="1"/>
</dbReference>
<keyword evidence="4" id="KW-0539">Nucleus</keyword>
<proteinExistence type="predicted"/>
<protein>
    <recommendedName>
        <fullName evidence="6">BHLH domain-containing protein</fullName>
    </recommendedName>
</protein>
<keyword evidence="8" id="KW-1185">Reference proteome</keyword>
<reference evidence="7 8" key="1">
    <citation type="submission" date="2024-02" db="EMBL/GenBank/DDBJ databases">
        <title>de novo genome assembly of Solanum bulbocastanum strain 11H21.</title>
        <authorList>
            <person name="Hosaka A.J."/>
        </authorList>
    </citation>
    <scope>NUCLEOTIDE SEQUENCE [LARGE SCALE GENOMIC DNA]</scope>
    <source>
        <tissue evidence="7">Young leaves</tissue>
    </source>
</reference>
<dbReference type="InterPro" id="IPR036812">
    <property type="entry name" value="NAD(P)_OxRdtase_dom_sf"/>
</dbReference>
<organism evidence="7 8">
    <name type="scientific">Solanum bulbocastanum</name>
    <name type="common">Wild potato</name>
    <dbReference type="NCBI Taxonomy" id="147425"/>
    <lineage>
        <taxon>Eukaryota</taxon>
        <taxon>Viridiplantae</taxon>
        <taxon>Streptophyta</taxon>
        <taxon>Embryophyta</taxon>
        <taxon>Tracheophyta</taxon>
        <taxon>Spermatophyta</taxon>
        <taxon>Magnoliopsida</taxon>
        <taxon>eudicotyledons</taxon>
        <taxon>Gunneridae</taxon>
        <taxon>Pentapetalae</taxon>
        <taxon>asterids</taxon>
        <taxon>lamiids</taxon>
        <taxon>Solanales</taxon>
        <taxon>Solanaceae</taxon>
        <taxon>Solanoideae</taxon>
        <taxon>Solaneae</taxon>
        <taxon>Solanum</taxon>
    </lineage>
</organism>
<evidence type="ECO:0000259" key="6">
    <source>
        <dbReference type="PROSITE" id="PS50888"/>
    </source>
</evidence>
<dbReference type="Gene3D" id="4.10.280.10">
    <property type="entry name" value="Helix-loop-helix DNA-binding domain"/>
    <property type="match status" value="1"/>
</dbReference>
<feature type="compositionally biased region" description="Polar residues" evidence="5">
    <location>
        <begin position="694"/>
        <end position="704"/>
    </location>
</feature>
<dbReference type="PROSITE" id="PS00062">
    <property type="entry name" value="ALDOKETO_REDUCTASE_2"/>
    <property type="match status" value="1"/>
</dbReference>
<dbReference type="Gene3D" id="3.20.20.100">
    <property type="entry name" value="NADP-dependent oxidoreductase domain"/>
    <property type="match status" value="1"/>
</dbReference>
<dbReference type="Pfam" id="PF00010">
    <property type="entry name" value="HLH"/>
    <property type="match status" value="1"/>
</dbReference>
<dbReference type="GO" id="GO:0046983">
    <property type="term" value="F:protein dimerization activity"/>
    <property type="evidence" value="ECO:0007669"/>
    <property type="project" value="InterPro"/>
</dbReference>
<comment type="subcellular location">
    <subcellularLocation>
        <location evidence="1">Nucleus</location>
    </subcellularLocation>
</comment>
<dbReference type="Proteomes" id="UP001371456">
    <property type="component" value="Unassembled WGS sequence"/>
</dbReference>
<dbReference type="InterPro" id="IPR011598">
    <property type="entry name" value="bHLH_dom"/>
</dbReference>
<evidence type="ECO:0000256" key="3">
    <source>
        <dbReference type="ARBA" id="ARBA00023163"/>
    </source>
</evidence>
<feature type="compositionally biased region" description="Low complexity" evidence="5">
    <location>
        <begin position="645"/>
        <end position="654"/>
    </location>
</feature>
<dbReference type="Pfam" id="PF00248">
    <property type="entry name" value="Aldo_ket_red"/>
    <property type="match status" value="1"/>
</dbReference>